<comment type="similarity">
    <text evidence="4 10">Belongs to the HAD-like hydrolase superfamily. CbbY/CbbZ/Gph/YieH family.</text>
</comment>
<comment type="cofactor">
    <cofactor evidence="2 10">
        <name>Mg(2+)</name>
        <dbReference type="ChEBI" id="CHEBI:18420"/>
    </cofactor>
</comment>
<organism evidence="11 12">
    <name type="scientific">Marinobacterium aestuariivivens</name>
    <dbReference type="NCBI Taxonomy" id="1698799"/>
    <lineage>
        <taxon>Bacteria</taxon>
        <taxon>Pseudomonadati</taxon>
        <taxon>Pseudomonadota</taxon>
        <taxon>Gammaproteobacteria</taxon>
        <taxon>Oceanospirillales</taxon>
        <taxon>Oceanospirillaceae</taxon>
        <taxon>Marinobacterium</taxon>
    </lineage>
</organism>
<dbReference type="NCBIfam" id="TIGR01509">
    <property type="entry name" value="HAD-SF-IA-v3"/>
    <property type="match status" value="1"/>
</dbReference>
<dbReference type="SFLD" id="SFLDG01129">
    <property type="entry name" value="C1.5:_HAD__Beta-PGM__Phosphata"/>
    <property type="match status" value="1"/>
</dbReference>
<evidence type="ECO:0000256" key="6">
    <source>
        <dbReference type="ARBA" id="ARBA00022723"/>
    </source>
</evidence>
<accession>A0ABW1ZWZ3</accession>
<dbReference type="PANTHER" id="PTHR43434:SF1">
    <property type="entry name" value="PHOSPHOGLYCOLATE PHOSPHATASE"/>
    <property type="match status" value="1"/>
</dbReference>
<keyword evidence="6 10" id="KW-0479">Metal-binding</keyword>
<sequence>MRQLFDGRDPQLVLFDLDGTLVDSVPDLARAVDLMLAALDRPAAGIDRVRDWVGNGAPMLVQRALVGRFDVAEPAPSALFDQAYALFLHFYGEAMAEQSVLYPGVVDCLEGMKARDIALGIATNKPMRFTTPVLEGLGIARFFQVVLGGDSLPTRKPDPAMLLSAIEQCGARPVSTLMVGDSINDVKAARAAGCPVAAVPYGYNHGEPIEDSAPDLLVQRLDQLL</sequence>
<gene>
    <name evidence="11" type="ORF">ACFQDL_05885</name>
</gene>
<comment type="function">
    <text evidence="10">Specifically catalyzes the dephosphorylation of 2-phosphoglycolate. Is involved in the dissimilation of the intracellular 2-phosphoglycolate formed during the DNA repair of 3'-phosphoglycolate ends, a major class of DNA lesions induced by oxidative stress.</text>
</comment>
<evidence type="ECO:0000256" key="9">
    <source>
        <dbReference type="ARBA" id="ARBA00023277"/>
    </source>
</evidence>
<name>A0ABW1ZWZ3_9GAMM</name>
<dbReference type="SUPFAM" id="SSF56784">
    <property type="entry name" value="HAD-like"/>
    <property type="match status" value="1"/>
</dbReference>
<dbReference type="InterPro" id="IPR037512">
    <property type="entry name" value="PGPase_prok"/>
</dbReference>
<evidence type="ECO:0000256" key="3">
    <source>
        <dbReference type="ARBA" id="ARBA00004818"/>
    </source>
</evidence>
<dbReference type="NCBIfam" id="NF009695">
    <property type="entry name" value="PRK13222.1-2"/>
    <property type="match status" value="1"/>
</dbReference>
<keyword evidence="9 10" id="KW-0119">Carbohydrate metabolism</keyword>
<dbReference type="EMBL" id="JBHSWE010000001">
    <property type="protein sequence ID" value="MFC6669669.1"/>
    <property type="molecule type" value="Genomic_DNA"/>
</dbReference>
<dbReference type="InterPro" id="IPR050155">
    <property type="entry name" value="HAD-like_hydrolase_sf"/>
</dbReference>
<evidence type="ECO:0000313" key="11">
    <source>
        <dbReference type="EMBL" id="MFC6669669.1"/>
    </source>
</evidence>
<feature type="binding site" evidence="10">
    <location>
        <position position="181"/>
    </location>
    <ligand>
        <name>Mg(2+)</name>
        <dbReference type="ChEBI" id="CHEBI:18420"/>
    </ligand>
</feature>
<dbReference type="InterPro" id="IPR036412">
    <property type="entry name" value="HAD-like_sf"/>
</dbReference>
<dbReference type="Gene3D" id="1.10.150.240">
    <property type="entry name" value="Putative phosphatase, domain 2"/>
    <property type="match status" value="1"/>
</dbReference>
<evidence type="ECO:0000256" key="2">
    <source>
        <dbReference type="ARBA" id="ARBA00001946"/>
    </source>
</evidence>
<evidence type="ECO:0000256" key="1">
    <source>
        <dbReference type="ARBA" id="ARBA00000830"/>
    </source>
</evidence>
<evidence type="ECO:0000256" key="4">
    <source>
        <dbReference type="ARBA" id="ARBA00006171"/>
    </source>
</evidence>
<dbReference type="NCBIfam" id="TIGR01549">
    <property type="entry name" value="HAD-SF-IA-v1"/>
    <property type="match status" value="1"/>
</dbReference>
<dbReference type="NCBIfam" id="TIGR01449">
    <property type="entry name" value="PGP_bact"/>
    <property type="match status" value="1"/>
</dbReference>
<feature type="binding site" evidence="10">
    <location>
        <position position="18"/>
    </location>
    <ligand>
        <name>Mg(2+)</name>
        <dbReference type="ChEBI" id="CHEBI:18420"/>
    </ligand>
</feature>
<dbReference type="RefSeq" id="WP_379908215.1">
    <property type="nucleotide sequence ID" value="NZ_JBHSWE010000001.1"/>
</dbReference>
<keyword evidence="12" id="KW-1185">Reference proteome</keyword>
<comment type="pathway">
    <text evidence="3 10">Organic acid metabolism; glycolate biosynthesis; glycolate from 2-phosphoglycolate: step 1/1.</text>
</comment>
<comment type="catalytic activity">
    <reaction evidence="1 10">
        <text>2-phosphoglycolate + H2O = glycolate + phosphate</text>
        <dbReference type="Rhea" id="RHEA:14369"/>
        <dbReference type="ChEBI" id="CHEBI:15377"/>
        <dbReference type="ChEBI" id="CHEBI:29805"/>
        <dbReference type="ChEBI" id="CHEBI:43474"/>
        <dbReference type="ChEBI" id="CHEBI:58033"/>
        <dbReference type="EC" id="3.1.3.18"/>
    </reaction>
</comment>
<evidence type="ECO:0000256" key="7">
    <source>
        <dbReference type="ARBA" id="ARBA00022801"/>
    </source>
</evidence>
<dbReference type="InterPro" id="IPR023198">
    <property type="entry name" value="PGP-like_dom2"/>
</dbReference>
<dbReference type="SFLD" id="SFLDG01135">
    <property type="entry name" value="C1.5.6:_HAD__Beta-PGM__Phospha"/>
    <property type="match status" value="1"/>
</dbReference>
<dbReference type="PANTHER" id="PTHR43434">
    <property type="entry name" value="PHOSPHOGLYCOLATE PHOSPHATASE"/>
    <property type="match status" value="1"/>
</dbReference>
<dbReference type="EC" id="3.1.3.18" evidence="5 10"/>
<dbReference type="InterPro" id="IPR006439">
    <property type="entry name" value="HAD-SF_hydro_IA"/>
</dbReference>
<evidence type="ECO:0000256" key="5">
    <source>
        <dbReference type="ARBA" id="ARBA00013078"/>
    </source>
</evidence>
<evidence type="ECO:0000313" key="12">
    <source>
        <dbReference type="Proteomes" id="UP001596422"/>
    </source>
</evidence>
<evidence type="ECO:0000256" key="8">
    <source>
        <dbReference type="ARBA" id="ARBA00022842"/>
    </source>
</evidence>
<feature type="binding site" evidence="10">
    <location>
        <position position="16"/>
    </location>
    <ligand>
        <name>Mg(2+)</name>
        <dbReference type="ChEBI" id="CHEBI:18420"/>
    </ligand>
</feature>
<dbReference type="InterPro" id="IPR023214">
    <property type="entry name" value="HAD_sf"/>
</dbReference>
<dbReference type="HAMAP" id="MF_00495">
    <property type="entry name" value="GPH_hydrolase_bact"/>
    <property type="match status" value="1"/>
</dbReference>
<dbReference type="CDD" id="cd16417">
    <property type="entry name" value="HAD_PGPase"/>
    <property type="match status" value="1"/>
</dbReference>
<dbReference type="Pfam" id="PF00702">
    <property type="entry name" value="Hydrolase"/>
    <property type="match status" value="1"/>
</dbReference>
<keyword evidence="8 10" id="KW-0460">Magnesium</keyword>
<reference evidence="12" key="1">
    <citation type="journal article" date="2019" name="Int. J. Syst. Evol. Microbiol.">
        <title>The Global Catalogue of Microorganisms (GCM) 10K type strain sequencing project: providing services to taxonomists for standard genome sequencing and annotation.</title>
        <authorList>
            <consortium name="The Broad Institute Genomics Platform"/>
            <consortium name="The Broad Institute Genome Sequencing Center for Infectious Disease"/>
            <person name="Wu L."/>
            <person name="Ma J."/>
        </authorList>
    </citation>
    <scope>NUCLEOTIDE SEQUENCE [LARGE SCALE GENOMIC DNA]</scope>
    <source>
        <strain evidence="12">NBRC 111756</strain>
    </source>
</reference>
<dbReference type="Proteomes" id="UP001596422">
    <property type="component" value="Unassembled WGS sequence"/>
</dbReference>
<protein>
    <recommendedName>
        <fullName evidence="5 10">Phosphoglycolate phosphatase</fullName>
        <shortName evidence="10">PGP</shortName>
        <shortName evidence="10">PGPase</shortName>
        <ecNumber evidence="5 10">3.1.3.18</ecNumber>
    </recommendedName>
</protein>
<evidence type="ECO:0000256" key="10">
    <source>
        <dbReference type="HAMAP-Rule" id="MF_00495"/>
    </source>
</evidence>
<keyword evidence="7 10" id="KW-0378">Hydrolase</keyword>
<dbReference type="SFLD" id="SFLDS00003">
    <property type="entry name" value="Haloacid_Dehalogenase"/>
    <property type="match status" value="1"/>
</dbReference>
<feature type="active site" description="Nucleophile" evidence="10">
    <location>
        <position position="16"/>
    </location>
</feature>
<comment type="caution">
    <text evidence="11">The sequence shown here is derived from an EMBL/GenBank/DDBJ whole genome shotgun (WGS) entry which is preliminary data.</text>
</comment>
<dbReference type="Gene3D" id="3.40.50.1000">
    <property type="entry name" value="HAD superfamily/HAD-like"/>
    <property type="match status" value="1"/>
</dbReference>
<dbReference type="GO" id="GO:0008967">
    <property type="term" value="F:phosphoglycolate phosphatase activity"/>
    <property type="evidence" value="ECO:0007669"/>
    <property type="project" value="UniProtKB-EC"/>
</dbReference>
<proteinExistence type="inferred from homology"/>